<feature type="compositionally biased region" description="Polar residues" evidence="1">
    <location>
        <begin position="555"/>
        <end position="570"/>
    </location>
</feature>
<feature type="transmembrane region" description="Helical" evidence="2">
    <location>
        <begin position="157"/>
        <end position="178"/>
    </location>
</feature>
<reference evidence="3 4" key="1">
    <citation type="journal article" date="2018" name="PLoS ONE">
        <title>The draft genome of Kipferlia bialata reveals reductive genome evolution in fornicate parasites.</title>
        <authorList>
            <person name="Tanifuji G."/>
            <person name="Takabayashi S."/>
            <person name="Kume K."/>
            <person name="Takagi M."/>
            <person name="Nakayama T."/>
            <person name="Kamikawa R."/>
            <person name="Inagaki Y."/>
            <person name="Hashimoto T."/>
        </authorList>
    </citation>
    <scope>NUCLEOTIDE SEQUENCE [LARGE SCALE GENOMIC DNA]</scope>
    <source>
        <strain evidence="3">NY0173</strain>
    </source>
</reference>
<proteinExistence type="predicted"/>
<sequence length="616" mass="67836">MADPVSDSSGWSNLLGGGLSSLADVLGVFLFSKVLSASAGKAAGLLTFFAVFAFYLVAYEILVDAVASLTSAASTVMLLLFGFCTCLDAPFYLAFPTHKVHVRLSTRVERVVAPIKQTGTSWVMLYLLIVVHTCTAVVILSHTALSYAEGVRAWEPWFVTALYSLTAGVGLFVSYVMYHPEGLGSGVLAKISTSLASLRGTLTLFKVPILEKAGYLYIFAVYYALCLLGTLTLAVYACAVCVPLLSSWQEWTLFSVSGVALMLHRLQSGVFVCTACFSIKKSNDLANPMYKAKTMAKRKPKAKGMTAKAVTNGYQASSGESESSLVDMSEHGTSGSDASEPEWVSASEEETASAVCCECAPPDVYDVSAMVGAGACVGVLESARDEPIAILEMPQSAGCYQPRLTEVCRKAVVRKTGPTPTLSIRAGLYQPLHQEAECGDSTDRQREREIAREKEWEREERERAEREEREEEREYRRMMEERERADMEQVQREMEMAIREEERKRQREEEREREAQRERERERERKRQDMQRLTERDCLLEPRTTTLDSDLMETGTGSAQSMGSVNSSGPASPLSRALSPILRVGVATVYCAALSTPVCFFVGLCFALPSLVYYEG</sequence>
<feature type="region of interest" description="Disordered" evidence="1">
    <location>
        <begin position="451"/>
        <end position="572"/>
    </location>
</feature>
<feature type="transmembrane region" description="Helical" evidence="2">
    <location>
        <begin position="215"/>
        <end position="245"/>
    </location>
</feature>
<dbReference type="EMBL" id="BDIP01000814">
    <property type="protein sequence ID" value="GIQ82787.1"/>
    <property type="molecule type" value="Genomic_DNA"/>
</dbReference>
<name>A0A9K3CTT2_9EUKA</name>
<keyword evidence="2" id="KW-0472">Membrane</keyword>
<accession>A0A9K3CTT2</accession>
<dbReference type="AlphaFoldDB" id="A0A9K3CTT2"/>
<feature type="region of interest" description="Disordered" evidence="1">
    <location>
        <begin position="313"/>
        <end position="345"/>
    </location>
</feature>
<evidence type="ECO:0000256" key="1">
    <source>
        <dbReference type="SAM" id="MobiDB-lite"/>
    </source>
</evidence>
<keyword evidence="4" id="KW-1185">Reference proteome</keyword>
<keyword evidence="2" id="KW-0812">Transmembrane</keyword>
<evidence type="ECO:0000256" key="2">
    <source>
        <dbReference type="SAM" id="Phobius"/>
    </source>
</evidence>
<feature type="transmembrane region" description="Helical" evidence="2">
    <location>
        <begin position="123"/>
        <end position="145"/>
    </location>
</feature>
<feature type="compositionally biased region" description="Basic and acidic residues" evidence="1">
    <location>
        <begin position="451"/>
        <end position="540"/>
    </location>
</feature>
<feature type="transmembrane region" description="Helical" evidence="2">
    <location>
        <begin position="43"/>
        <end position="62"/>
    </location>
</feature>
<organism evidence="3 4">
    <name type="scientific">Kipferlia bialata</name>
    <dbReference type="NCBI Taxonomy" id="797122"/>
    <lineage>
        <taxon>Eukaryota</taxon>
        <taxon>Metamonada</taxon>
        <taxon>Carpediemonas-like organisms</taxon>
        <taxon>Kipferlia</taxon>
    </lineage>
</organism>
<feature type="transmembrane region" description="Helical" evidence="2">
    <location>
        <begin position="584"/>
        <end position="614"/>
    </location>
</feature>
<evidence type="ECO:0000313" key="3">
    <source>
        <dbReference type="EMBL" id="GIQ82787.1"/>
    </source>
</evidence>
<gene>
    <name evidence="3" type="ORF">KIPB_003987</name>
</gene>
<evidence type="ECO:0000313" key="4">
    <source>
        <dbReference type="Proteomes" id="UP000265618"/>
    </source>
</evidence>
<dbReference type="Proteomes" id="UP000265618">
    <property type="component" value="Unassembled WGS sequence"/>
</dbReference>
<keyword evidence="2" id="KW-1133">Transmembrane helix</keyword>
<protein>
    <submittedName>
        <fullName evidence="3">Uncharacterized protein</fullName>
    </submittedName>
</protein>
<feature type="transmembrane region" description="Helical" evidence="2">
    <location>
        <begin position="74"/>
        <end position="95"/>
    </location>
</feature>
<feature type="compositionally biased region" description="Polar residues" evidence="1">
    <location>
        <begin position="313"/>
        <end position="337"/>
    </location>
</feature>
<comment type="caution">
    <text evidence="3">The sequence shown here is derived from an EMBL/GenBank/DDBJ whole genome shotgun (WGS) entry which is preliminary data.</text>
</comment>
<feature type="transmembrane region" description="Helical" evidence="2">
    <location>
        <begin position="12"/>
        <end position="31"/>
    </location>
</feature>